<evidence type="ECO:0000313" key="7">
    <source>
        <dbReference type="Proteomes" id="UP000326565"/>
    </source>
</evidence>
<keyword evidence="7" id="KW-1185">Reference proteome</keyword>
<keyword evidence="1" id="KW-0547">Nucleotide-binding</keyword>
<dbReference type="OrthoDB" id="415706at2759"/>
<feature type="region of interest" description="Disordered" evidence="3">
    <location>
        <begin position="424"/>
        <end position="446"/>
    </location>
</feature>
<proteinExistence type="predicted"/>
<feature type="domain" description="GED" evidence="4">
    <location>
        <begin position="638"/>
        <end position="725"/>
    </location>
</feature>
<name>A0A5N5XEZ5_9EURO</name>
<evidence type="ECO:0000259" key="5">
    <source>
        <dbReference type="PROSITE" id="PS51718"/>
    </source>
</evidence>
<accession>A0A5N5XEZ5</accession>
<reference evidence="6 7" key="1">
    <citation type="submission" date="2019-04" db="EMBL/GenBank/DDBJ databases">
        <title>Friends and foes A comparative genomics study of 23 Aspergillus species from section Flavi.</title>
        <authorList>
            <consortium name="DOE Joint Genome Institute"/>
            <person name="Kjaerbolling I."/>
            <person name="Vesth T."/>
            <person name="Frisvad J.C."/>
            <person name="Nybo J.L."/>
            <person name="Theobald S."/>
            <person name="Kildgaard S."/>
            <person name="Isbrandt T."/>
            <person name="Kuo A."/>
            <person name="Sato A."/>
            <person name="Lyhne E.K."/>
            <person name="Kogle M.E."/>
            <person name="Wiebenga A."/>
            <person name="Kun R.S."/>
            <person name="Lubbers R.J."/>
            <person name="Makela M.R."/>
            <person name="Barry K."/>
            <person name="Chovatia M."/>
            <person name="Clum A."/>
            <person name="Daum C."/>
            <person name="Haridas S."/>
            <person name="He G."/>
            <person name="LaButti K."/>
            <person name="Lipzen A."/>
            <person name="Mondo S."/>
            <person name="Riley R."/>
            <person name="Salamov A."/>
            <person name="Simmons B.A."/>
            <person name="Magnuson J.K."/>
            <person name="Henrissat B."/>
            <person name="Mortensen U.H."/>
            <person name="Larsen T.O."/>
            <person name="Devries R.P."/>
            <person name="Grigoriev I.V."/>
            <person name="Machida M."/>
            <person name="Baker S.E."/>
            <person name="Andersen M.R."/>
        </authorList>
    </citation>
    <scope>NUCLEOTIDE SEQUENCE [LARGE SCALE GENOMIC DNA]</scope>
    <source>
        <strain evidence="6 7">CBS 151.66</strain>
    </source>
</reference>
<dbReference type="SUPFAM" id="SSF52540">
    <property type="entry name" value="P-loop containing nucleoside triphosphate hydrolases"/>
    <property type="match status" value="1"/>
</dbReference>
<dbReference type="GO" id="GO:0005739">
    <property type="term" value="C:mitochondrion"/>
    <property type="evidence" value="ECO:0007669"/>
    <property type="project" value="TreeGrafter"/>
</dbReference>
<dbReference type="Proteomes" id="UP000326565">
    <property type="component" value="Unassembled WGS sequence"/>
</dbReference>
<feature type="domain" description="Dynamin-type G" evidence="5">
    <location>
        <begin position="35"/>
        <end position="328"/>
    </location>
</feature>
<evidence type="ECO:0000256" key="2">
    <source>
        <dbReference type="ARBA" id="ARBA00023134"/>
    </source>
</evidence>
<dbReference type="PROSITE" id="PS51718">
    <property type="entry name" value="G_DYNAMIN_2"/>
    <property type="match status" value="1"/>
</dbReference>
<evidence type="ECO:0000313" key="6">
    <source>
        <dbReference type="EMBL" id="KAB8079308.1"/>
    </source>
</evidence>
<dbReference type="AlphaFoldDB" id="A0A5N5XEZ5"/>
<keyword evidence="6" id="KW-0378">Hydrolase</keyword>
<dbReference type="InterPro" id="IPR030381">
    <property type="entry name" value="G_DYNAMIN_dom"/>
</dbReference>
<dbReference type="PANTHER" id="PTHR11566">
    <property type="entry name" value="DYNAMIN"/>
    <property type="match status" value="1"/>
</dbReference>
<dbReference type="GO" id="GO:0005525">
    <property type="term" value="F:GTP binding"/>
    <property type="evidence" value="ECO:0007669"/>
    <property type="project" value="InterPro"/>
</dbReference>
<dbReference type="GO" id="GO:0006897">
    <property type="term" value="P:endocytosis"/>
    <property type="evidence" value="ECO:0007669"/>
    <property type="project" value="TreeGrafter"/>
</dbReference>
<dbReference type="Pfam" id="PF00350">
    <property type="entry name" value="Dynamin_N"/>
    <property type="match status" value="1"/>
</dbReference>
<sequence>MSFIKEEHASDESTLADPTLLDKIDKLFACNVGEYINLPQLVVVGDQSSGKSSVLEGLTRLPFPRDSGLCTRFATQIIFRRDKEMPNRKINSSIIPAPDSDTDRTARLKGWSAESVGNLEPDTFFKIMQEVHEMMGVATTENSSQPVFSKDVFRLEICGPEEDHLSVIDVPGIFKNTIPGLTSKADIGVVKDIVVGYMKNPRSIMLTVVPANVDIATQEIMELARDYDPDGERTIGVLTKPDLVDKGAEVNVLNLVAGKKLALQHGWVIVRNLNQQELLDGDIDRDQAEEAFRRKAPWNTIASDRFGVKSLKSRLQETVTENARRTFPSVRAEITKRLKEARSTLKELGDERETPEQQRNFLLDIVNEFNKITSQALSTNYGVNDIFDNHKDLRLATMIVTRDTEFANDIDRWGHEYKFNVHSDENHRSPTANAIATPPTNFNDKKEVGTRKTYTMAELDGIIADQTHESLPLDNDIHVWLKELYQTSRGFEIGTFNYSLLATSIKKQSTKWTNFAKGYISDIITIIHRFIVKTLEIVSVNKRVYDNLLSIVMDDLLAKYQRALDQVDFLLHVERNGTPKTLNYDFSKQLEECRQKRLRSTLEGKATHVATNNPEREKMIRLDDIAVQNHISNIEYTIHDIHDILQSYYRVAKKRFVDNICSQAADYYLVTGPETPMKLFSPVFVSRLSKAKLEDIAGEDASVRRRRQNLRKEIRELEEGRKTLL</sequence>
<dbReference type="InterPro" id="IPR001401">
    <property type="entry name" value="Dynamin_GTPase"/>
</dbReference>
<feature type="compositionally biased region" description="Polar residues" evidence="3">
    <location>
        <begin position="429"/>
        <end position="442"/>
    </location>
</feature>
<dbReference type="CDD" id="cd08771">
    <property type="entry name" value="DLP_1"/>
    <property type="match status" value="1"/>
</dbReference>
<dbReference type="InterPro" id="IPR022812">
    <property type="entry name" value="Dynamin"/>
</dbReference>
<dbReference type="Pfam" id="PF01031">
    <property type="entry name" value="Dynamin_M"/>
    <property type="match status" value="1"/>
</dbReference>
<dbReference type="InterPro" id="IPR045063">
    <property type="entry name" value="Dynamin_N"/>
</dbReference>
<dbReference type="GO" id="GO:0000266">
    <property type="term" value="P:mitochondrial fission"/>
    <property type="evidence" value="ECO:0007669"/>
    <property type="project" value="TreeGrafter"/>
</dbReference>
<dbReference type="InterPro" id="IPR000375">
    <property type="entry name" value="Dynamin_stalk"/>
</dbReference>
<evidence type="ECO:0000256" key="1">
    <source>
        <dbReference type="ARBA" id="ARBA00022741"/>
    </source>
</evidence>
<keyword evidence="2" id="KW-0342">GTP-binding</keyword>
<evidence type="ECO:0000259" key="4">
    <source>
        <dbReference type="PROSITE" id="PS51388"/>
    </source>
</evidence>
<dbReference type="PRINTS" id="PR00195">
    <property type="entry name" value="DYNAMIN"/>
</dbReference>
<dbReference type="InterPro" id="IPR027417">
    <property type="entry name" value="P-loop_NTPase"/>
</dbReference>
<evidence type="ECO:0000256" key="3">
    <source>
        <dbReference type="SAM" id="MobiDB-lite"/>
    </source>
</evidence>
<dbReference type="InterPro" id="IPR020850">
    <property type="entry name" value="GED_dom"/>
</dbReference>
<gene>
    <name evidence="6" type="ORF">BDV29DRAFT_187276</name>
</gene>
<dbReference type="FunFam" id="3.40.50.300:FF:001425">
    <property type="entry name" value="Dynamin GTPase, putative"/>
    <property type="match status" value="1"/>
</dbReference>
<dbReference type="GO" id="GO:0016559">
    <property type="term" value="P:peroxisome fission"/>
    <property type="evidence" value="ECO:0007669"/>
    <property type="project" value="TreeGrafter"/>
</dbReference>
<dbReference type="GO" id="GO:0016020">
    <property type="term" value="C:membrane"/>
    <property type="evidence" value="ECO:0007669"/>
    <property type="project" value="TreeGrafter"/>
</dbReference>
<dbReference type="SMART" id="SM00053">
    <property type="entry name" value="DYNc"/>
    <property type="match status" value="1"/>
</dbReference>
<dbReference type="Gene3D" id="3.40.50.300">
    <property type="entry name" value="P-loop containing nucleotide triphosphate hydrolases"/>
    <property type="match status" value="1"/>
</dbReference>
<dbReference type="GO" id="GO:0008017">
    <property type="term" value="F:microtubule binding"/>
    <property type="evidence" value="ECO:0007669"/>
    <property type="project" value="TreeGrafter"/>
</dbReference>
<dbReference type="PANTHER" id="PTHR11566:SF215">
    <property type="entry name" value="DYNAMIN GTPASE"/>
    <property type="match status" value="1"/>
</dbReference>
<dbReference type="GO" id="GO:0003924">
    <property type="term" value="F:GTPase activity"/>
    <property type="evidence" value="ECO:0007669"/>
    <property type="project" value="InterPro"/>
</dbReference>
<dbReference type="EMBL" id="ML732151">
    <property type="protein sequence ID" value="KAB8079308.1"/>
    <property type="molecule type" value="Genomic_DNA"/>
</dbReference>
<protein>
    <submittedName>
        <fullName evidence="6">P-loop containing nucleoside triphosphate hydrolase protein</fullName>
    </submittedName>
</protein>
<dbReference type="PROSITE" id="PS51388">
    <property type="entry name" value="GED"/>
    <property type="match status" value="1"/>
</dbReference>
<dbReference type="Gene3D" id="1.20.120.1240">
    <property type="entry name" value="Dynamin, middle domain"/>
    <property type="match status" value="1"/>
</dbReference>
<dbReference type="GO" id="GO:0005874">
    <property type="term" value="C:microtubule"/>
    <property type="evidence" value="ECO:0007669"/>
    <property type="project" value="TreeGrafter"/>
</dbReference>
<dbReference type="GO" id="GO:0048312">
    <property type="term" value="P:intracellular distribution of mitochondria"/>
    <property type="evidence" value="ECO:0007669"/>
    <property type="project" value="TreeGrafter"/>
</dbReference>
<organism evidence="6 7">
    <name type="scientific">Aspergillus leporis</name>
    <dbReference type="NCBI Taxonomy" id="41062"/>
    <lineage>
        <taxon>Eukaryota</taxon>
        <taxon>Fungi</taxon>
        <taxon>Dikarya</taxon>
        <taxon>Ascomycota</taxon>
        <taxon>Pezizomycotina</taxon>
        <taxon>Eurotiomycetes</taxon>
        <taxon>Eurotiomycetidae</taxon>
        <taxon>Eurotiales</taxon>
        <taxon>Aspergillaceae</taxon>
        <taxon>Aspergillus</taxon>
        <taxon>Aspergillus subgen. Circumdati</taxon>
    </lineage>
</organism>